<name>A0A8H3GWW0_9AGAM</name>
<evidence type="ECO:0000256" key="1">
    <source>
        <dbReference type="SAM" id="SignalP"/>
    </source>
</evidence>
<keyword evidence="1" id="KW-0732">Signal</keyword>
<protein>
    <submittedName>
        <fullName evidence="2">Uncharacterized protein</fullName>
    </submittedName>
</protein>
<gene>
    <name evidence="2" type="ORF">RDB_LOCUS93061</name>
</gene>
<sequence>MIMLILPILSFLLLATARGIPQPVQRRDTVIADGESVQVGDLPTWDFKYRSAGYLARGGWPECPINNGIKFCYVYKLSSDPTKNIDPALSTGGKNVQAVILNSPWYEATGSNVQAVILNSPWYEATGSVTQFNFQLWVDPALTSTSSHPFPLVQIVSKEVYNGPLTTLSFDVRNNLAGIYAAAHPSGPVASVPLSQYTGRRNLHTWTIKGGPGGYADIWVRDGVSGETILRYRAEGQILRDRYRIRVGAERIAENITPLTVYWGDWSATPSQG</sequence>
<reference evidence="2" key="1">
    <citation type="submission" date="2021-01" db="EMBL/GenBank/DDBJ databases">
        <authorList>
            <person name="Kaushik A."/>
        </authorList>
    </citation>
    <scope>NUCLEOTIDE SEQUENCE</scope>
    <source>
        <strain evidence="2">AG4-RS23</strain>
    </source>
</reference>
<accession>A0A8H3GWW0</accession>
<organism evidence="2 3">
    <name type="scientific">Rhizoctonia solani</name>
    <dbReference type="NCBI Taxonomy" id="456999"/>
    <lineage>
        <taxon>Eukaryota</taxon>
        <taxon>Fungi</taxon>
        <taxon>Dikarya</taxon>
        <taxon>Basidiomycota</taxon>
        <taxon>Agaricomycotina</taxon>
        <taxon>Agaricomycetes</taxon>
        <taxon>Cantharellales</taxon>
        <taxon>Ceratobasidiaceae</taxon>
        <taxon>Rhizoctonia</taxon>
    </lineage>
</organism>
<comment type="caution">
    <text evidence="2">The sequence shown here is derived from an EMBL/GenBank/DDBJ whole genome shotgun (WGS) entry which is preliminary data.</text>
</comment>
<dbReference type="AlphaFoldDB" id="A0A8H3GWW0"/>
<feature type="chain" id="PRO_5034776665" evidence="1">
    <location>
        <begin position="20"/>
        <end position="273"/>
    </location>
</feature>
<dbReference type="EMBL" id="CAJMWY010001881">
    <property type="protein sequence ID" value="CAE6477553.1"/>
    <property type="molecule type" value="Genomic_DNA"/>
</dbReference>
<dbReference type="Proteomes" id="UP000663861">
    <property type="component" value="Unassembled WGS sequence"/>
</dbReference>
<evidence type="ECO:0000313" key="3">
    <source>
        <dbReference type="Proteomes" id="UP000663861"/>
    </source>
</evidence>
<feature type="signal peptide" evidence="1">
    <location>
        <begin position="1"/>
        <end position="19"/>
    </location>
</feature>
<evidence type="ECO:0000313" key="2">
    <source>
        <dbReference type="EMBL" id="CAE6477553.1"/>
    </source>
</evidence>
<proteinExistence type="predicted"/>